<keyword evidence="8" id="KW-0406">Ion transport</keyword>
<keyword evidence="7 12" id="KW-1133">Transmembrane helix</keyword>
<feature type="transmembrane region" description="Helical" evidence="12">
    <location>
        <begin position="84"/>
        <end position="108"/>
    </location>
</feature>
<dbReference type="OrthoDB" id="433309at2759"/>
<protein>
    <recommendedName>
        <fullName evidence="13">Ion transport domain-containing protein</fullName>
    </recommendedName>
</protein>
<dbReference type="EMBL" id="BRYA01000780">
    <property type="protein sequence ID" value="GMI32365.1"/>
    <property type="molecule type" value="Genomic_DNA"/>
</dbReference>
<evidence type="ECO:0000256" key="9">
    <source>
        <dbReference type="ARBA" id="ARBA00023136"/>
    </source>
</evidence>
<keyword evidence="9 12" id="KW-0472">Membrane</keyword>
<keyword evidence="4 12" id="KW-0812">Transmembrane</keyword>
<evidence type="ECO:0000313" key="15">
    <source>
        <dbReference type="Proteomes" id="UP001165065"/>
    </source>
</evidence>
<sequence length="280" mass="31451">MLTIQQVLLNPRYEIISGIMVLLSCASFAFLTIPTLTLFESSLFTNVEDFASIFFLVEYTLRLYSSRDPRDMLEPLNVIDLMSFLPTILLILFPSSASLFSNGGLSFLRLLRILRLQRFVADFETFKELELSLGLPPESVKMSQLKFARVFSSLATLLFISTGLIYTFEHSSNPNIPDFFTALYFGLCTLTTVGFGDIVPVTPAGRAVVCASIVAGIGVVPLQVGELAESLLGGEKTQEIDRVMNEVKKERDGRKRAEREVERLRRIIKEKDKEKETTNK</sequence>
<comment type="subcellular location">
    <subcellularLocation>
        <location evidence="1">Membrane</location>
        <topology evidence="1">Multi-pass membrane protein</topology>
    </subcellularLocation>
</comment>
<dbReference type="GO" id="GO:0005249">
    <property type="term" value="F:voltage-gated potassium channel activity"/>
    <property type="evidence" value="ECO:0007669"/>
    <property type="project" value="InterPro"/>
</dbReference>
<dbReference type="GO" id="GO:0008076">
    <property type="term" value="C:voltage-gated potassium channel complex"/>
    <property type="evidence" value="ECO:0007669"/>
    <property type="project" value="InterPro"/>
</dbReference>
<dbReference type="AlphaFoldDB" id="A0A9W7L5U5"/>
<evidence type="ECO:0000256" key="6">
    <source>
        <dbReference type="ARBA" id="ARBA00022958"/>
    </source>
</evidence>
<evidence type="ECO:0000313" key="14">
    <source>
        <dbReference type="EMBL" id="GMI32365.1"/>
    </source>
</evidence>
<keyword evidence="2" id="KW-0813">Transport</keyword>
<dbReference type="GO" id="GO:0001508">
    <property type="term" value="P:action potential"/>
    <property type="evidence" value="ECO:0007669"/>
    <property type="project" value="TreeGrafter"/>
</dbReference>
<name>A0A9W7L5U5_9STRA</name>
<evidence type="ECO:0000256" key="4">
    <source>
        <dbReference type="ARBA" id="ARBA00022692"/>
    </source>
</evidence>
<evidence type="ECO:0000256" key="12">
    <source>
        <dbReference type="SAM" id="Phobius"/>
    </source>
</evidence>
<feature type="transmembrane region" description="Helical" evidence="12">
    <location>
        <begin position="147"/>
        <end position="167"/>
    </location>
</feature>
<dbReference type="InterPro" id="IPR028325">
    <property type="entry name" value="VG_K_chnl"/>
</dbReference>
<evidence type="ECO:0000256" key="11">
    <source>
        <dbReference type="SAM" id="Coils"/>
    </source>
</evidence>
<evidence type="ECO:0000256" key="3">
    <source>
        <dbReference type="ARBA" id="ARBA00022538"/>
    </source>
</evidence>
<dbReference type="Gene3D" id="1.10.287.70">
    <property type="match status" value="1"/>
</dbReference>
<keyword evidence="15" id="KW-1185">Reference proteome</keyword>
<evidence type="ECO:0000259" key="13">
    <source>
        <dbReference type="Pfam" id="PF00520"/>
    </source>
</evidence>
<reference evidence="15" key="1">
    <citation type="journal article" date="2023" name="Commun. Biol.">
        <title>Genome analysis of Parmales, the sister group of diatoms, reveals the evolutionary specialization of diatoms from phago-mixotrophs to photoautotrophs.</title>
        <authorList>
            <person name="Ban H."/>
            <person name="Sato S."/>
            <person name="Yoshikawa S."/>
            <person name="Yamada K."/>
            <person name="Nakamura Y."/>
            <person name="Ichinomiya M."/>
            <person name="Sato N."/>
            <person name="Blanc-Mathieu R."/>
            <person name="Endo H."/>
            <person name="Kuwata A."/>
            <person name="Ogata H."/>
        </authorList>
    </citation>
    <scope>NUCLEOTIDE SEQUENCE [LARGE SCALE GENOMIC DNA]</scope>
</reference>
<keyword evidence="5" id="KW-0631">Potassium channel</keyword>
<keyword evidence="11" id="KW-0175">Coiled coil</keyword>
<dbReference type="PANTHER" id="PTHR11537">
    <property type="entry name" value="VOLTAGE-GATED POTASSIUM CHANNEL"/>
    <property type="match status" value="1"/>
</dbReference>
<feature type="domain" description="Ion transport" evidence="13">
    <location>
        <begin position="12"/>
        <end position="227"/>
    </location>
</feature>
<dbReference type="Pfam" id="PF00520">
    <property type="entry name" value="Ion_trans"/>
    <property type="match status" value="1"/>
</dbReference>
<proteinExistence type="predicted"/>
<dbReference type="Proteomes" id="UP001165065">
    <property type="component" value="Unassembled WGS sequence"/>
</dbReference>
<organism evidence="14 15">
    <name type="scientific">Triparma columacea</name>
    <dbReference type="NCBI Taxonomy" id="722753"/>
    <lineage>
        <taxon>Eukaryota</taxon>
        <taxon>Sar</taxon>
        <taxon>Stramenopiles</taxon>
        <taxon>Ochrophyta</taxon>
        <taxon>Bolidophyceae</taxon>
        <taxon>Parmales</taxon>
        <taxon>Triparmaceae</taxon>
        <taxon>Triparma</taxon>
    </lineage>
</organism>
<keyword evidence="3" id="KW-0633">Potassium transport</keyword>
<gene>
    <name evidence="14" type="ORF">TrCOL_g228</name>
</gene>
<evidence type="ECO:0000256" key="1">
    <source>
        <dbReference type="ARBA" id="ARBA00004141"/>
    </source>
</evidence>
<accession>A0A9W7L5U5</accession>
<evidence type="ECO:0000256" key="2">
    <source>
        <dbReference type="ARBA" id="ARBA00022448"/>
    </source>
</evidence>
<evidence type="ECO:0000256" key="8">
    <source>
        <dbReference type="ARBA" id="ARBA00023065"/>
    </source>
</evidence>
<dbReference type="PANTHER" id="PTHR11537:SF254">
    <property type="entry name" value="POTASSIUM VOLTAGE-GATED CHANNEL PROTEIN SHAB"/>
    <property type="match status" value="1"/>
</dbReference>
<feature type="coiled-coil region" evidence="11">
    <location>
        <begin position="240"/>
        <end position="277"/>
    </location>
</feature>
<evidence type="ECO:0000256" key="5">
    <source>
        <dbReference type="ARBA" id="ARBA00022826"/>
    </source>
</evidence>
<feature type="transmembrane region" description="Helical" evidence="12">
    <location>
        <begin position="179"/>
        <end position="199"/>
    </location>
</feature>
<feature type="transmembrane region" description="Helical" evidence="12">
    <location>
        <begin position="15"/>
        <end position="39"/>
    </location>
</feature>
<keyword evidence="10" id="KW-0407">Ion channel</keyword>
<dbReference type="InterPro" id="IPR005821">
    <property type="entry name" value="Ion_trans_dom"/>
</dbReference>
<dbReference type="PRINTS" id="PR00169">
    <property type="entry name" value="KCHANNEL"/>
</dbReference>
<evidence type="ECO:0000256" key="7">
    <source>
        <dbReference type="ARBA" id="ARBA00022989"/>
    </source>
</evidence>
<keyword evidence="6" id="KW-0630">Potassium</keyword>
<evidence type="ECO:0000256" key="10">
    <source>
        <dbReference type="ARBA" id="ARBA00023303"/>
    </source>
</evidence>
<dbReference type="SUPFAM" id="SSF81324">
    <property type="entry name" value="Voltage-gated potassium channels"/>
    <property type="match status" value="1"/>
</dbReference>
<comment type="caution">
    <text evidence="14">The sequence shown here is derived from an EMBL/GenBank/DDBJ whole genome shotgun (WGS) entry which is preliminary data.</text>
</comment>